<dbReference type="PANTHER" id="PTHR15286:SF6">
    <property type="entry name" value="GH01133P"/>
    <property type="match status" value="1"/>
</dbReference>
<dbReference type="InterPro" id="IPR033593">
    <property type="entry name" value="N-RASSF"/>
</dbReference>
<dbReference type="PANTHER" id="PTHR15286">
    <property type="entry name" value="RAS-ASSOCIATING DOMAIN CONTAINING PROTEIN"/>
    <property type="match status" value="1"/>
</dbReference>
<name>A0A6P4YR37_BRABE</name>
<sequence length="425" mass="48834">MEMKVWVEGIQRVVCGVTEKTTCQEIVIALAQATGKTGRFTLVEKWRDMERLVPPTEAPFKNVAKWGQYANDVTYFLRKSGSTKKRPSSAKPAPPERTFLRQSLPPKAVSKEGFANQRKEPLRKSLNSQVSAKAEFEAKEFQEKVTHHPDRSYDDLMKIVRFQQDKLNFQKCQLTKLDSEIRDYELMEETVSSNQSQELGRLESLGKEYERQLQSLEIVEMELARELAERDRLQTDITRVQSQIADTEKQLQQFLAKVDKLMQEIDQEKEKQKISNESAKEQEQQLSAEIQDLKKEIAQQLEEHTRYTQELSQVEEQIKDVENEINQKNKDLEVLGKELKDVNFQDFVKTTGYIVEVPPTATNGDSPPIADVDVPNKTTPTQDPKTQDTKTVLVTSRPNSARKILNPRELQSAVPTTRNPEGIWV</sequence>
<feature type="domain" description="Ras-associating" evidence="3">
    <location>
        <begin position="1"/>
        <end position="82"/>
    </location>
</feature>
<dbReference type="OrthoDB" id="10051571at2759"/>
<evidence type="ECO:0000259" key="3">
    <source>
        <dbReference type="PROSITE" id="PS50200"/>
    </source>
</evidence>
<feature type="coiled-coil region" evidence="1">
    <location>
        <begin position="199"/>
        <end position="338"/>
    </location>
</feature>
<organism evidence="4 5">
    <name type="scientific">Branchiostoma belcheri</name>
    <name type="common">Amphioxus</name>
    <dbReference type="NCBI Taxonomy" id="7741"/>
    <lineage>
        <taxon>Eukaryota</taxon>
        <taxon>Metazoa</taxon>
        <taxon>Chordata</taxon>
        <taxon>Cephalochordata</taxon>
        <taxon>Leptocardii</taxon>
        <taxon>Amphioxiformes</taxon>
        <taxon>Branchiostomatidae</taxon>
        <taxon>Branchiostoma</taxon>
    </lineage>
</organism>
<dbReference type="PROSITE" id="PS50200">
    <property type="entry name" value="RA"/>
    <property type="match status" value="1"/>
</dbReference>
<dbReference type="RefSeq" id="XP_019631901.1">
    <property type="nucleotide sequence ID" value="XM_019776342.1"/>
</dbReference>
<accession>A0A6P4YR37</accession>
<dbReference type="GO" id="GO:0007165">
    <property type="term" value="P:signal transduction"/>
    <property type="evidence" value="ECO:0007669"/>
    <property type="project" value="InterPro"/>
</dbReference>
<feature type="region of interest" description="Disordered" evidence="2">
    <location>
        <begin position="358"/>
        <end position="401"/>
    </location>
</feature>
<evidence type="ECO:0000313" key="4">
    <source>
        <dbReference type="Proteomes" id="UP000515135"/>
    </source>
</evidence>
<dbReference type="CDD" id="cd16134">
    <property type="entry name" value="RA_RASSF8"/>
    <property type="match status" value="1"/>
</dbReference>
<protein>
    <submittedName>
        <fullName evidence="5 6">Ras association domain-containing protein 8-like isoform X1</fullName>
    </submittedName>
</protein>
<dbReference type="SUPFAM" id="SSF54236">
    <property type="entry name" value="Ubiquitin-like"/>
    <property type="match status" value="1"/>
</dbReference>
<evidence type="ECO:0000256" key="1">
    <source>
        <dbReference type="SAM" id="Coils"/>
    </source>
</evidence>
<gene>
    <name evidence="5 6" type="primary">LOC109475621</name>
</gene>
<evidence type="ECO:0000313" key="6">
    <source>
        <dbReference type="RefSeq" id="XP_019631901.1"/>
    </source>
</evidence>
<evidence type="ECO:0000256" key="2">
    <source>
        <dbReference type="SAM" id="MobiDB-lite"/>
    </source>
</evidence>
<dbReference type="KEGG" id="bbel:109475621"/>
<dbReference type="Proteomes" id="UP000515135">
    <property type="component" value="Unplaced"/>
</dbReference>
<dbReference type="RefSeq" id="XP_019631900.1">
    <property type="nucleotide sequence ID" value="XM_019776341.1"/>
</dbReference>
<feature type="region of interest" description="Disordered" evidence="2">
    <location>
        <begin position="80"/>
        <end position="99"/>
    </location>
</feature>
<keyword evidence="1" id="KW-0175">Coiled coil</keyword>
<proteinExistence type="predicted"/>
<dbReference type="InterPro" id="IPR000159">
    <property type="entry name" value="RA_dom"/>
</dbReference>
<dbReference type="AlphaFoldDB" id="A0A6P4YR37"/>
<dbReference type="SMART" id="SM00314">
    <property type="entry name" value="RA"/>
    <property type="match status" value="1"/>
</dbReference>
<dbReference type="InterPro" id="IPR029071">
    <property type="entry name" value="Ubiquitin-like_domsf"/>
</dbReference>
<dbReference type="GeneID" id="109475621"/>
<dbReference type="Pfam" id="PF21712">
    <property type="entry name" value="RASSF8-10_RA"/>
    <property type="match status" value="1"/>
</dbReference>
<dbReference type="InterPro" id="IPR048944">
    <property type="entry name" value="RASSF8_RA"/>
</dbReference>
<keyword evidence="4" id="KW-1185">Reference proteome</keyword>
<dbReference type="InterPro" id="IPR048945">
    <property type="entry name" value="RASSF8/10_RA"/>
</dbReference>
<dbReference type="Gene3D" id="3.10.20.90">
    <property type="entry name" value="Phosphatidylinositol 3-kinase Catalytic Subunit, Chain A, domain 1"/>
    <property type="match status" value="1"/>
</dbReference>
<reference evidence="5 6" key="1">
    <citation type="submission" date="2025-04" db="UniProtKB">
        <authorList>
            <consortium name="RefSeq"/>
        </authorList>
    </citation>
    <scope>IDENTIFICATION</scope>
    <source>
        <tissue evidence="5 6">Gonad</tissue>
    </source>
</reference>
<evidence type="ECO:0000313" key="5">
    <source>
        <dbReference type="RefSeq" id="XP_019631900.1"/>
    </source>
</evidence>